<gene>
    <name evidence="1" type="ORF">HaLaN_05567</name>
</gene>
<organism evidence="1 2">
    <name type="scientific">Haematococcus lacustris</name>
    <name type="common">Green alga</name>
    <name type="synonym">Haematococcus pluvialis</name>
    <dbReference type="NCBI Taxonomy" id="44745"/>
    <lineage>
        <taxon>Eukaryota</taxon>
        <taxon>Viridiplantae</taxon>
        <taxon>Chlorophyta</taxon>
        <taxon>core chlorophytes</taxon>
        <taxon>Chlorophyceae</taxon>
        <taxon>CS clade</taxon>
        <taxon>Chlamydomonadales</taxon>
        <taxon>Haematococcaceae</taxon>
        <taxon>Haematococcus</taxon>
    </lineage>
</organism>
<dbReference type="Proteomes" id="UP000485058">
    <property type="component" value="Unassembled WGS sequence"/>
</dbReference>
<sequence length="57" mass="5832">MIGAAIGALESGLALPSRADALHLLVQQPALLYDITAASISQRLDALAAAFQVEALT</sequence>
<proteinExistence type="predicted"/>
<protein>
    <submittedName>
        <fullName evidence="1">Uncharacterized protein</fullName>
    </submittedName>
</protein>
<dbReference type="EMBL" id="BLLF01000302">
    <property type="protein sequence ID" value="GFH10284.1"/>
    <property type="molecule type" value="Genomic_DNA"/>
</dbReference>
<keyword evidence="2" id="KW-1185">Reference proteome</keyword>
<accession>A0A699YU20</accession>
<comment type="caution">
    <text evidence="1">The sequence shown here is derived from an EMBL/GenBank/DDBJ whole genome shotgun (WGS) entry which is preliminary data.</text>
</comment>
<reference evidence="1 2" key="1">
    <citation type="submission" date="2020-02" db="EMBL/GenBank/DDBJ databases">
        <title>Draft genome sequence of Haematococcus lacustris strain NIES-144.</title>
        <authorList>
            <person name="Morimoto D."/>
            <person name="Nakagawa S."/>
            <person name="Yoshida T."/>
            <person name="Sawayama S."/>
        </authorList>
    </citation>
    <scope>NUCLEOTIDE SEQUENCE [LARGE SCALE GENOMIC DNA]</scope>
    <source>
        <strain evidence="1 2">NIES-144</strain>
    </source>
</reference>
<dbReference type="AlphaFoldDB" id="A0A699YU20"/>
<evidence type="ECO:0000313" key="1">
    <source>
        <dbReference type="EMBL" id="GFH10284.1"/>
    </source>
</evidence>
<name>A0A699YU20_HAELA</name>
<evidence type="ECO:0000313" key="2">
    <source>
        <dbReference type="Proteomes" id="UP000485058"/>
    </source>
</evidence>